<keyword evidence="3" id="KW-1003">Cell membrane</keyword>
<keyword evidence="8" id="KW-0407">Ion channel</keyword>
<keyword evidence="12" id="KW-1185">Reference proteome</keyword>
<accession>A0AA35X026</accession>
<dbReference type="InterPro" id="IPR000990">
    <property type="entry name" value="Innexin"/>
</dbReference>
<proteinExistence type="predicted"/>
<comment type="caution">
    <text evidence="11">The sequence shown here is derived from an EMBL/GenBank/DDBJ whole genome shotgun (WGS) entry which is preliminary data.</text>
</comment>
<keyword evidence="5 10" id="KW-1133">Transmembrane helix</keyword>
<keyword evidence="6" id="KW-0406">Ion transport</keyword>
<reference evidence="11" key="1">
    <citation type="submission" date="2023-03" db="EMBL/GenBank/DDBJ databases">
        <authorList>
            <person name="Steffen K."/>
            <person name="Cardenas P."/>
        </authorList>
    </citation>
    <scope>NUCLEOTIDE SEQUENCE</scope>
</reference>
<evidence type="ECO:0000313" key="11">
    <source>
        <dbReference type="EMBL" id="CAI8039204.1"/>
    </source>
</evidence>
<dbReference type="Proteomes" id="UP001174909">
    <property type="component" value="Unassembled WGS sequence"/>
</dbReference>
<dbReference type="EMBL" id="CASHTH010003029">
    <property type="protein sequence ID" value="CAI8039204.1"/>
    <property type="molecule type" value="Genomic_DNA"/>
</dbReference>
<keyword evidence="4 10" id="KW-0812">Transmembrane</keyword>
<evidence type="ECO:0000256" key="3">
    <source>
        <dbReference type="ARBA" id="ARBA00022475"/>
    </source>
</evidence>
<gene>
    <name evidence="11" type="ORF">GBAR_LOCUS21788</name>
</gene>
<dbReference type="AlphaFoldDB" id="A0AA35X026"/>
<organism evidence="11 12">
    <name type="scientific">Geodia barretti</name>
    <name type="common">Barrett's horny sponge</name>
    <dbReference type="NCBI Taxonomy" id="519541"/>
    <lineage>
        <taxon>Eukaryota</taxon>
        <taxon>Metazoa</taxon>
        <taxon>Porifera</taxon>
        <taxon>Demospongiae</taxon>
        <taxon>Heteroscleromorpha</taxon>
        <taxon>Tetractinellida</taxon>
        <taxon>Astrophorina</taxon>
        <taxon>Geodiidae</taxon>
        <taxon>Geodia</taxon>
    </lineage>
</organism>
<sequence length="389" mass="44415">MTELASNTIASLPGAQPGPSGGKGEKSSSDEGSDVSIQPKDFFWDQSIKYLSSIMALLTVLDVTLQFFRGGGPICMVPGTIEGRDNVTLEVTRDQAAFINTLCQRSLSRAEYYPFFVLIQGVVLVAPHFIWEALFLGQFDFFFSIVRQLDRLRSRDTGKYREKNFDIIKKIDMQFGEKIIFPCYILKLIMQVTVVFASMIVNEAVFQNSYFSFTYECSVSINPPPQGWLLPFDVSCVYSSFRLYEKLKYINLSLLFFALLLILYAIFWCMTRHVEALGSKDVAQFAFESGLRPTDYVEERFWSNDMDFLIMRLFRADPGHGYVFKDIQVEAELRNLTEADHESSQLNVPSDDKNDDRLDEFISNKFNMLRGILNFTTLTVDISFGSVGY</sequence>
<feature type="transmembrane region" description="Helical" evidence="10">
    <location>
        <begin position="249"/>
        <end position="270"/>
    </location>
</feature>
<evidence type="ECO:0000256" key="2">
    <source>
        <dbReference type="ARBA" id="ARBA00022448"/>
    </source>
</evidence>
<protein>
    <submittedName>
        <fullName evidence="11">Uncharacterized protein</fullName>
    </submittedName>
</protein>
<evidence type="ECO:0000256" key="10">
    <source>
        <dbReference type="SAM" id="Phobius"/>
    </source>
</evidence>
<evidence type="ECO:0000256" key="4">
    <source>
        <dbReference type="ARBA" id="ARBA00022692"/>
    </source>
</evidence>
<name>A0AA35X026_GEOBA</name>
<evidence type="ECO:0000256" key="5">
    <source>
        <dbReference type="ARBA" id="ARBA00022989"/>
    </source>
</evidence>
<feature type="compositionally biased region" description="Polar residues" evidence="9">
    <location>
        <begin position="1"/>
        <end position="10"/>
    </location>
</feature>
<dbReference type="GO" id="GO:0005886">
    <property type="term" value="C:plasma membrane"/>
    <property type="evidence" value="ECO:0007669"/>
    <property type="project" value="UniProtKB-SubCell"/>
</dbReference>
<feature type="non-terminal residue" evidence="11">
    <location>
        <position position="1"/>
    </location>
</feature>
<feature type="region of interest" description="Disordered" evidence="9">
    <location>
        <begin position="1"/>
        <end position="34"/>
    </location>
</feature>
<keyword evidence="2" id="KW-0813">Transport</keyword>
<feature type="transmembrane region" description="Helical" evidence="10">
    <location>
        <begin position="179"/>
        <end position="201"/>
    </location>
</feature>
<keyword evidence="7 10" id="KW-0472">Membrane</keyword>
<dbReference type="GO" id="GO:0034220">
    <property type="term" value="P:monoatomic ion transmembrane transport"/>
    <property type="evidence" value="ECO:0007669"/>
    <property type="project" value="UniProtKB-KW"/>
</dbReference>
<comment type="subcellular location">
    <subcellularLocation>
        <location evidence="1">Cell membrane</location>
        <topology evidence="1">Multi-pass membrane protein</topology>
    </subcellularLocation>
</comment>
<evidence type="ECO:0000256" key="7">
    <source>
        <dbReference type="ARBA" id="ARBA00023136"/>
    </source>
</evidence>
<evidence type="ECO:0000313" key="12">
    <source>
        <dbReference type="Proteomes" id="UP001174909"/>
    </source>
</evidence>
<evidence type="ECO:0000256" key="9">
    <source>
        <dbReference type="SAM" id="MobiDB-lite"/>
    </source>
</evidence>
<dbReference type="Pfam" id="PF00876">
    <property type="entry name" value="Innexin"/>
    <property type="match status" value="1"/>
</dbReference>
<evidence type="ECO:0000256" key="8">
    <source>
        <dbReference type="ARBA" id="ARBA00023303"/>
    </source>
</evidence>
<feature type="transmembrane region" description="Helical" evidence="10">
    <location>
        <begin position="115"/>
        <end position="143"/>
    </location>
</feature>
<evidence type="ECO:0000256" key="1">
    <source>
        <dbReference type="ARBA" id="ARBA00004651"/>
    </source>
</evidence>
<evidence type="ECO:0000256" key="6">
    <source>
        <dbReference type="ARBA" id="ARBA00023065"/>
    </source>
</evidence>